<dbReference type="Pfam" id="PF02311">
    <property type="entry name" value="AraC_binding"/>
    <property type="match status" value="1"/>
</dbReference>
<reference evidence="6" key="1">
    <citation type="journal article" date="2019" name="Int. J. Syst. Evol. Microbiol.">
        <title>The Global Catalogue of Microorganisms (GCM) 10K type strain sequencing project: providing services to taxonomists for standard genome sequencing and annotation.</title>
        <authorList>
            <consortium name="The Broad Institute Genomics Platform"/>
            <consortium name="The Broad Institute Genome Sequencing Center for Infectious Disease"/>
            <person name="Wu L."/>
            <person name="Ma J."/>
        </authorList>
    </citation>
    <scope>NUCLEOTIDE SEQUENCE [LARGE SCALE GENOMIC DNA]</scope>
    <source>
        <strain evidence="6">CGMCC 1.15288</strain>
    </source>
</reference>
<evidence type="ECO:0000256" key="3">
    <source>
        <dbReference type="ARBA" id="ARBA00023163"/>
    </source>
</evidence>
<evidence type="ECO:0000256" key="2">
    <source>
        <dbReference type="ARBA" id="ARBA00023125"/>
    </source>
</evidence>
<keyword evidence="2" id="KW-0238">DNA-binding</keyword>
<keyword evidence="3" id="KW-0804">Transcription</keyword>
<proteinExistence type="predicted"/>
<keyword evidence="1" id="KW-0805">Transcription regulation</keyword>
<dbReference type="Proteomes" id="UP000600214">
    <property type="component" value="Unassembled WGS sequence"/>
</dbReference>
<dbReference type="SUPFAM" id="SSF51182">
    <property type="entry name" value="RmlC-like cupins"/>
    <property type="match status" value="1"/>
</dbReference>
<organism evidence="5 6">
    <name type="scientific">Dyadobacter endophyticus</name>
    <dbReference type="NCBI Taxonomy" id="1749036"/>
    <lineage>
        <taxon>Bacteria</taxon>
        <taxon>Pseudomonadati</taxon>
        <taxon>Bacteroidota</taxon>
        <taxon>Cytophagia</taxon>
        <taxon>Cytophagales</taxon>
        <taxon>Spirosomataceae</taxon>
        <taxon>Dyadobacter</taxon>
    </lineage>
</organism>
<dbReference type="Gene3D" id="1.10.10.60">
    <property type="entry name" value="Homeodomain-like"/>
    <property type="match status" value="1"/>
</dbReference>
<dbReference type="SMART" id="SM00342">
    <property type="entry name" value="HTH_ARAC"/>
    <property type="match status" value="1"/>
</dbReference>
<feature type="domain" description="HTH araC/xylS-type" evidence="4">
    <location>
        <begin position="198"/>
        <end position="296"/>
    </location>
</feature>
<dbReference type="InterPro" id="IPR018062">
    <property type="entry name" value="HTH_AraC-typ_CS"/>
</dbReference>
<dbReference type="PANTHER" id="PTHR43280:SF32">
    <property type="entry name" value="TRANSCRIPTIONAL REGULATORY PROTEIN"/>
    <property type="match status" value="1"/>
</dbReference>
<dbReference type="InterPro" id="IPR018060">
    <property type="entry name" value="HTH_AraC"/>
</dbReference>
<sequence>MKSPEKSLPSNLEIPHLRGAFGLGEATPGLMVFDSAIYSVEKIWDRPFRSNHYSIILVQDGQMQVKVNLQKHNLNQGDLLIVPPSAIREMSWQENSVHFLSLLFAPDFILTSAHYTKSVAQLPLFGDDQQALIVLKTEDQIIIGQMIDLIHQLLIRFKGAQKGEEEILRPTFQATISQIGFCYQEQQMPNPPTKSIVQQFFDLLVKHYKQQREVSFYARSLNIHEKYLSQVLKENTGHTARSYIIQMVILEAKVLLDYPGTTIGNIADQLNFQNQFHFSRFFKKYTQLAPSEYRNGYNSF</sequence>
<dbReference type="InterPro" id="IPR009057">
    <property type="entry name" value="Homeodomain-like_sf"/>
</dbReference>
<dbReference type="InterPro" id="IPR011051">
    <property type="entry name" value="RmlC_Cupin_sf"/>
</dbReference>
<gene>
    <name evidence="5" type="ORF">GCM10007423_08520</name>
</gene>
<dbReference type="PANTHER" id="PTHR43280">
    <property type="entry name" value="ARAC-FAMILY TRANSCRIPTIONAL REGULATOR"/>
    <property type="match status" value="1"/>
</dbReference>
<dbReference type="PROSITE" id="PS01124">
    <property type="entry name" value="HTH_ARAC_FAMILY_2"/>
    <property type="match status" value="1"/>
</dbReference>
<dbReference type="InterPro" id="IPR003313">
    <property type="entry name" value="AraC-bd"/>
</dbReference>
<dbReference type="PROSITE" id="PS00041">
    <property type="entry name" value="HTH_ARAC_FAMILY_1"/>
    <property type="match status" value="1"/>
</dbReference>
<comment type="caution">
    <text evidence="5">The sequence shown here is derived from an EMBL/GenBank/DDBJ whole genome shotgun (WGS) entry which is preliminary data.</text>
</comment>
<dbReference type="RefSeq" id="WP_188928977.1">
    <property type="nucleotide sequence ID" value="NZ_BMIA01000001.1"/>
</dbReference>
<evidence type="ECO:0000313" key="6">
    <source>
        <dbReference type="Proteomes" id="UP000600214"/>
    </source>
</evidence>
<protein>
    <recommendedName>
        <fullName evidence="4">HTH araC/xylS-type domain-containing protein</fullName>
    </recommendedName>
</protein>
<evidence type="ECO:0000256" key="1">
    <source>
        <dbReference type="ARBA" id="ARBA00023015"/>
    </source>
</evidence>
<accession>A0ABQ1YG13</accession>
<name>A0ABQ1YG13_9BACT</name>
<evidence type="ECO:0000259" key="4">
    <source>
        <dbReference type="PROSITE" id="PS01124"/>
    </source>
</evidence>
<keyword evidence="6" id="KW-1185">Reference proteome</keyword>
<evidence type="ECO:0000313" key="5">
    <source>
        <dbReference type="EMBL" id="GGH24791.1"/>
    </source>
</evidence>
<dbReference type="EMBL" id="BMIA01000001">
    <property type="protein sequence ID" value="GGH24791.1"/>
    <property type="molecule type" value="Genomic_DNA"/>
</dbReference>
<dbReference type="Pfam" id="PF12833">
    <property type="entry name" value="HTH_18"/>
    <property type="match status" value="1"/>
</dbReference>
<dbReference type="SUPFAM" id="SSF46689">
    <property type="entry name" value="Homeodomain-like"/>
    <property type="match status" value="1"/>
</dbReference>